<reference evidence="3" key="3">
    <citation type="submission" date="2025-09" db="UniProtKB">
        <authorList>
            <consortium name="Ensembl"/>
        </authorList>
    </citation>
    <scope>IDENTIFICATION</scope>
</reference>
<evidence type="ECO:0000313" key="4">
    <source>
        <dbReference type="Proteomes" id="UP000472272"/>
    </source>
</evidence>
<evidence type="ECO:0000256" key="1">
    <source>
        <dbReference type="ARBA" id="ARBA00004496"/>
    </source>
</evidence>
<dbReference type="GO" id="GO:0005737">
    <property type="term" value="C:cytoplasm"/>
    <property type="evidence" value="ECO:0007669"/>
    <property type="project" value="UniProtKB-SubCell"/>
</dbReference>
<organism evidence="3 4">
    <name type="scientific">Podarcis muralis</name>
    <name type="common">Wall lizard</name>
    <name type="synonym">Lacerta muralis</name>
    <dbReference type="NCBI Taxonomy" id="64176"/>
    <lineage>
        <taxon>Eukaryota</taxon>
        <taxon>Metazoa</taxon>
        <taxon>Chordata</taxon>
        <taxon>Craniata</taxon>
        <taxon>Vertebrata</taxon>
        <taxon>Euteleostomi</taxon>
        <taxon>Lepidosauria</taxon>
        <taxon>Squamata</taxon>
        <taxon>Bifurcata</taxon>
        <taxon>Unidentata</taxon>
        <taxon>Episquamata</taxon>
        <taxon>Laterata</taxon>
        <taxon>Lacertibaenia</taxon>
        <taxon>Lacertidae</taxon>
        <taxon>Podarcis</taxon>
    </lineage>
</organism>
<name>A0A670IRR8_PODMU</name>
<comment type="subcellular location">
    <subcellularLocation>
        <location evidence="1">Cytoplasm</location>
    </subcellularLocation>
</comment>
<accession>A0A670IRR8</accession>
<reference evidence="3 4" key="1">
    <citation type="journal article" date="2019" name="Proc. Natl. Acad. Sci. U.S.A.">
        <title>Regulatory changes in pterin and carotenoid genes underlie balanced color polymorphisms in the wall lizard.</title>
        <authorList>
            <person name="Andrade P."/>
            <person name="Pinho C."/>
            <person name="Perez I de Lanuza G."/>
            <person name="Afonso S."/>
            <person name="Brejcha J."/>
            <person name="Rubin C.J."/>
            <person name="Wallerman O."/>
            <person name="Pereira P."/>
            <person name="Sabatino S.J."/>
            <person name="Bellati A."/>
            <person name="Pellitteri-Rosa D."/>
            <person name="Bosakova Z."/>
            <person name="Bunikis I."/>
            <person name="Carretero M.A."/>
            <person name="Feiner N."/>
            <person name="Marsik P."/>
            <person name="Pauperio F."/>
            <person name="Salvi D."/>
            <person name="Soler L."/>
            <person name="While G.M."/>
            <person name="Uller T."/>
            <person name="Font E."/>
            <person name="Andersson L."/>
            <person name="Carneiro M."/>
        </authorList>
    </citation>
    <scope>NUCLEOTIDE SEQUENCE</scope>
</reference>
<protein>
    <submittedName>
        <fullName evidence="3">Uncharacterized protein</fullName>
    </submittedName>
</protein>
<reference evidence="3" key="2">
    <citation type="submission" date="2025-08" db="UniProtKB">
        <authorList>
            <consortium name="Ensembl"/>
        </authorList>
    </citation>
    <scope>IDENTIFICATION</scope>
</reference>
<dbReference type="GO" id="GO:0043123">
    <property type="term" value="P:positive regulation of canonical NF-kappaB signal transduction"/>
    <property type="evidence" value="ECO:0007669"/>
    <property type="project" value="InterPro"/>
</dbReference>
<dbReference type="PANTHER" id="PTHR31266">
    <property type="entry name" value="TRAF-INTERACTING PROTEIN WITH FHA DOMAIN-CONTAINING PROTEIN A FAMILY MEMBER"/>
    <property type="match status" value="1"/>
</dbReference>
<dbReference type="Proteomes" id="UP000472272">
    <property type="component" value="Chromosome 9"/>
</dbReference>
<keyword evidence="4" id="KW-1185">Reference proteome</keyword>
<proteinExistence type="predicted"/>
<keyword evidence="2" id="KW-0963">Cytoplasm</keyword>
<evidence type="ECO:0000256" key="2">
    <source>
        <dbReference type="ARBA" id="ARBA00022490"/>
    </source>
</evidence>
<dbReference type="InterPro" id="IPR033621">
    <property type="entry name" value="TIFA"/>
</dbReference>
<sequence length="113" mass="12941">MASFETEDTEETVTCLHIKVYHPSQMEKNVFQAFHFCQPHHVKVDDLVKFGRDGQVCRFNFVDGRASRIQFALCHFTDILASLLKILVRSHQSVSLISWSVALTKHNAFACMV</sequence>
<evidence type="ECO:0000313" key="3">
    <source>
        <dbReference type="Ensembl" id="ENSPMRP00000014803.1"/>
    </source>
</evidence>
<dbReference type="OMA" id="SSEILYW"/>
<dbReference type="Ensembl" id="ENSPMRT00000015813.1">
    <property type="protein sequence ID" value="ENSPMRP00000014803.1"/>
    <property type="gene ID" value="ENSPMRG00000009876.1"/>
</dbReference>
<dbReference type="GeneTree" id="ENSGT00940000154589"/>
<dbReference type="PANTHER" id="PTHR31266:SF2">
    <property type="entry name" value="TRAF-INTERACTING PROTEIN WITH FHA DOMAIN-CONTAINING PROTEIN A"/>
    <property type="match status" value="1"/>
</dbReference>
<dbReference type="AlphaFoldDB" id="A0A670IRR8"/>